<evidence type="ECO:0000313" key="10">
    <source>
        <dbReference type="Proteomes" id="UP000286045"/>
    </source>
</evidence>
<dbReference type="Proteomes" id="UP000286045">
    <property type="component" value="Unassembled WGS sequence"/>
</dbReference>
<gene>
    <name evidence="9" type="ORF">EKO27_g11775</name>
</gene>
<reference evidence="9 10" key="1">
    <citation type="submission" date="2018-12" db="EMBL/GenBank/DDBJ databases">
        <title>Draft genome sequence of Xylaria grammica IHI A82.</title>
        <authorList>
            <person name="Buettner E."/>
            <person name="Kellner H."/>
        </authorList>
    </citation>
    <scope>NUCLEOTIDE SEQUENCE [LARGE SCALE GENOMIC DNA]</scope>
    <source>
        <strain evidence="9 10">IHI A82</strain>
    </source>
</reference>
<protein>
    <recommendedName>
        <fullName evidence="5">Spindle pole body component</fullName>
    </recommendedName>
</protein>
<comment type="subcellular location">
    <subcellularLocation>
        <location evidence="5">Cytoplasm</location>
        <location evidence="5">Cytoskeleton</location>
        <location evidence="5">Microtubule organizing center</location>
    </subcellularLocation>
</comment>
<dbReference type="InterPro" id="IPR007259">
    <property type="entry name" value="GCP"/>
</dbReference>
<evidence type="ECO:0000256" key="3">
    <source>
        <dbReference type="ARBA" id="ARBA00022701"/>
    </source>
</evidence>
<feature type="region of interest" description="Disordered" evidence="6">
    <location>
        <begin position="894"/>
        <end position="916"/>
    </location>
</feature>
<dbReference type="GO" id="GO:0031122">
    <property type="term" value="P:cytoplasmic microtubule organization"/>
    <property type="evidence" value="ECO:0007669"/>
    <property type="project" value="TreeGrafter"/>
</dbReference>
<dbReference type="PANTHER" id="PTHR19302">
    <property type="entry name" value="GAMMA TUBULIN COMPLEX PROTEIN"/>
    <property type="match status" value="1"/>
</dbReference>
<evidence type="ECO:0000313" key="9">
    <source>
        <dbReference type="EMBL" id="RWA03331.1"/>
    </source>
</evidence>
<comment type="similarity">
    <text evidence="1 5">Belongs to the TUBGCP family.</text>
</comment>
<feature type="domain" description="Gamma tubulin complex component protein N-terminal" evidence="8">
    <location>
        <begin position="173"/>
        <end position="409"/>
    </location>
</feature>
<accession>A0A439CME8</accession>
<dbReference type="EMBL" id="RYZI01000835">
    <property type="protein sequence ID" value="RWA03331.1"/>
    <property type="molecule type" value="Genomic_DNA"/>
</dbReference>
<dbReference type="Pfam" id="PF17681">
    <property type="entry name" value="GCP_N_terminal"/>
    <property type="match status" value="1"/>
</dbReference>
<proteinExistence type="inferred from homology"/>
<dbReference type="AlphaFoldDB" id="A0A439CME8"/>
<feature type="non-terminal residue" evidence="9">
    <location>
        <position position="1088"/>
    </location>
</feature>
<sequence length="1088" mass="123089">MAEEESANVFAFPDYNLSSKWLTLPSKPEDQFFSLDVEAGDEQTNSIANFPLLNAAANEFFKIPNDFTLPELNGHDNESDVNQIIEPLHDIILPDLDIIDELWYKGENKPTASAEYKTWESFSLPDVPRKAPLFITEAGPSVYDAAILDEGDPLHIGNAHHLVIQSNPYLAALLALALGRGSVFFIWDARRSSFIPAVNDMRISGYSTEVLEGLQDSCLRLGTTTRFLSSYVQLTYSTRPSAVRVALARAVDVLLLVIQRQLVEPIDSMLVYLRDLVRSVSRIRTDEQLLSQIFNETEVLELDHSLLRALMCEVLSRITEPWIDFAEKWIGVKAEEGFPLTKDGPGKSFVMVENISRVDDFGFEFEEREYVLDEARMPNFIPPDIALVMFEAGKNLRLLRTHHPDHPLCHIGIVTSSKPPKLKWLFDWGSIESVQEGVKQYEKAMLQRILGKSTQDMPQTEPGGTAAFREQGMLDVFGNDGTHLEKQLLASIQILDQAPPIAVAQDSLSHLLEKHLFRQDDQVRANSPGFDLHWSLIPLHSFGPLVTSQARLINCEYMKLLFDAHDLKEHMRVQKEFQLLGNGMFCSRLSHALFDPDLETAERQAGVALNGGVMGLRMNGRETWPPASSELRLALMGVLSDAYLPSTPRETSPIKNETPDLPGDLSFALRDLPPEEIDKCMDPSSLEALDFLRLAYKTPAPLSPILTPVLLVKYDKIFKLLLRVLRMLYVIGQLFRDTSRMEHRGQDTGDTWLRFRFEAQHLVQSVATYFFDTGIQMPWLEFEGWLDHVQSDLARVDVDTLNARVVSPDEVREEHEKMLDRIMNILLLRKRQQPVLALLEDIFRLVLRFSRQVQLEVSGKVEGDASRAIIQELYQTFRKKVEVFITVCHGLSEKGGATGKRKRRDLMDDDERRSDGARDENTIDRLLVGLDMLEIDHNFSKAHQIVTTSILPLVEQYGEHSKNVWEASKFWKQFFEASANVSLSGYEELAGETEETTTAEETAIDETTSDYDATAESSEYQDHHQQRTNDVIEDSLLEDATITGSTPRPPATKSLHAQFADFGSPYQALRRELKGGSVFKDDLPADEE</sequence>
<dbReference type="InterPro" id="IPR042241">
    <property type="entry name" value="GCP_C_sf"/>
</dbReference>
<evidence type="ECO:0000256" key="5">
    <source>
        <dbReference type="RuleBase" id="RU363050"/>
    </source>
</evidence>
<dbReference type="GO" id="GO:0005874">
    <property type="term" value="C:microtubule"/>
    <property type="evidence" value="ECO:0007669"/>
    <property type="project" value="UniProtKB-KW"/>
</dbReference>
<keyword evidence="10" id="KW-1185">Reference proteome</keyword>
<name>A0A439CME8_9PEZI</name>
<evidence type="ECO:0000256" key="6">
    <source>
        <dbReference type="SAM" id="MobiDB-lite"/>
    </source>
</evidence>
<dbReference type="Pfam" id="PF04130">
    <property type="entry name" value="GCP_C_terminal"/>
    <property type="match status" value="1"/>
</dbReference>
<keyword evidence="4 5" id="KW-0206">Cytoskeleton</keyword>
<keyword evidence="2 5" id="KW-0963">Cytoplasm</keyword>
<dbReference type="PANTHER" id="PTHR19302:SF70">
    <property type="entry name" value="GAMMA-TUBULIN COMPLEX COMPONENT 6"/>
    <property type="match status" value="1"/>
</dbReference>
<comment type="caution">
    <text evidence="9">The sequence shown here is derived from an EMBL/GenBank/DDBJ whole genome shotgun (WGS) entry which is preliminary data.</text>
</comment>
<evidence type="ECO:0000259" key="7">
    <source>
        <dbReference type="Pfam" id="PF04130"/>
    </source>
</evidence>
<dbReference type="GO" id="GO:0051011">
    <property type="term" value="F:microtubule minus-end binding"/>
    <property type="evidence" value="ECO:0007669"/>
    <property type="project" value="TreeGrafter"/>
</dbReference>
<dbReference type="GO" id="GO:0072686">
    <property type="term" value="C:mitotic spindle"/>
    <property type="evidence" value="ECO:0007669"/>
    <property type="project" value="InterPro"/>
</dbReference>
<dbReference type="GO" id="GO:0051321">
    <property type="term" value="P:meiotic cell cycle"/>
    <property type="evidence" value="ECO:0007669"/>
    <property type="project" value="TreeGrafter"/>
</dbReference>
<evidence type="ECO:0000259" key="8">
    <source>
        <dbReference type="Pfam" id="PF17681"/>
    </source>
</evidence>
<organism evidence="9 10">
    <name type="scientific">Xylaria grammica</name>
    <dbReference type="NCBI Taxonomy" id="363999"/>
    <lineage>
        <taxon>Eukaryota</taxon>
        <taxon>Fungi</taxon>
        <taxon>Dikarya</taxon>
        <taxon>Ascomycota</taxon>
        <taxon>Pezizomycotina</taxon>
        <taxon>Sordariomycetes</taxon>
        <taxon>Xylariomycetidae</taxon>
        <taxon>Xylariales</taxon>
        <taxon>Xylariaceae</taxon>
        <taxon>Xylaria</taxon>
    </lineage>
</organism>
<dbReference type="GO" id="GO:0051225">
    <property type="term" value="P:spindle assembly"/>
    <property type="evidence" value="ECO:0007669"/>
    <property type="project" value="TreeGrafter"/>
</dbReference>
<dbReference type="GO" id="GO:0043015">
    <property type="term" value="F:gamma-tubulin binding"/>
    <property type="evidence" value="ECO:0007669"/>
    <property type="project" value="InterPro"/>
</dbReference>
<dbReference type="GO" id="GO:0042729">
    <property type="term" value="C:DASH complex"/>
    <property type="evidence" value="ECO:0007669"/>
    <property type="project" value="InterPro"/>
</dbReference>
<dbReference type="FunFam" id="1.20.120.1900:FF:000013">
    <property type="entry name" value="Spindle pole body component"/>
    <property type="match status" value="1"/>
</dbReference>
<keyword evidence="3 5" id="KW-0493">Microtubule</keyword>
<dbReference type="GO" id="GO:0008608">
    <property type="term" value="P:attachment of spindle microtubules to kinetochore"/>
    <property type="evidence" value="ECO:0007669"/>
    <property type="project" value="InterPro"/>
</dbReference>
<feature type="domain" description="Gamma tubulin complex component C-terminal" evidence="7">
    <location>
        <begin position="567"/>
        <end position="932"/>
    </location>
</feature>
<dbReference type="GO" id="GO:0005816">
    <property type="term" value="C:spindle pole body"/>
    <property type="evidence" value="ECO:0007669"/>
    <property type="project" value="UniProtKB-ARBA"/>
</dbReference>
<dbReference type="GO" id="GO:0000922">
    <property type="term" value="C:spindle pole"/>
    <property type="evidence" value="ECO:0007669"/>
    <property type="project" value="InterPro"/>
</dbReference>
<evidence type="ECO:0000256" key="1">
    <source>
        <dbReference type="ARBA" id="ARBA00010337"/>
    </source>
</evidence>
<dbReference type="InterPro" id="IPR040457">
    <property type="entry name" value="GCP_C"/>
</dbReference>
<dbReference type="Gene3D" id="1.20.120.1900">
    <property type="entry name" value="Gamma-tubulin complex, C-terminal domain"/>
    <property type="match status" value="1"/>
</dbReference>
<dbReference type="GO" id="GO:0007020">
    <property type="term" value="P:microtubule nucleation"/>
    <property type="evidence" value="ECO:0007669"/>
    <property type="project" value="InterPro"/>
</dbReference>
<dbReference type="GO" id="GO:0000278">
    <property type="term" value="P:mitotic cell cycle"/>
    <property type="evidence" value="ECO:0007669"/>
    <property type="project" value="TreeGrafter"/>
</dbReference>
<dbReference type="STRING" id="363999.A0A439CME8"/>
<evidence type="ECO:0000256" key="2">
    <source>
        <dbReference type="ARBA" id="ARBA00022490"/>
    </source>
</evidence>
<evidence type="ECO:0000256" key="4">
    <source>
        <dbReference type="ARBA" id="ARBA00023212"/>
    </source>
</evidence>
<dbReference type="InterPro" id="IPR041470">
    <property type="entry name" value="GCP_N"/>
</dbReference>
<dbReference type="GO" id="GO:0000930">
    <property type="term" value="C:gamma-tubulin complex"/>
    <property type="evidence" value="ECO:0007669"/>
    <property type="project" value="TreeGrafter"/>
</dbReference>